<sequence length="531" mass="58039">MASSESNGAAESPWKLVMEDGQPMKSPVTVKYTKLFINGEFVDSVSAIIIRGSVSTKMSPYLSDACKQVSKTISCCRKPPHAACNHSRSFAPFFDAGKTFETIDPRTEEVITRVSEADKEDVDLAVKAARAAFDHGPWPRMPGHERGRILNKFADLFLQHSEELAALETWDSGKALDMVKMIDLVDSVGYLQYYAGYADKIHGLTLKMNGQYEGRTLHEPIGVCGQIVPWNFPLIMFFLKVSPALACGCTVVIKPAEQTPLTALYCAHLSVEAGIPPGVLNVLPGFGETVGAAICHHMDIDKVAFTGSTEVGRLVMQAAAKSNLKDVTLELGGKSPLIVMDDADIDEAVEIANIAAFANMGQVCLAGSRVFVQEAVYDEFVKKAVKRAKKQAVGDPFKAGVQHGPQNGAWSIISKRDKVSKVQFDRILKYIQYGKIDGAHLLIGGHSLGEKGFYIEPTIFVDVEDNMRIAQEEIFGPVMCILKFKTIEEVIERGNKTMYGLAAGVLTKNINVANRIVRSLRAGTIWVNCYL</sequence>
<dbReference type="AlphaFoldDB" id="A0AA38GXT5"/>
<evidence type="ECO:0000256" key="5">
    <source>
        <dbReference type="RuleBase" id="RU003345"/>
    </source>
</evidence>
<dbReference type="PROSITE" id="PS00070">
    <property type="entry name" value="ALDEHYDE_DEHYDR_CYS"/>
    <property type="match status" value="1"/>
</dbReference>
<dbReference type="GO" id="GO:0005739">
    <property type="term" value="C:mitochondrion"/>
    <property type="evidence" value="ECO:0007669"/>
    <property type="project" value="UniProtKB-ARBA"/>
</dbReference>
<evidence type="ECO:0000256" key="2">
    <source>
        <dbReference type="ARBA" id="ARBA00023002"/>
    </source>
</evidence>
<dbReference type="InterPro" id="IPR016160">
    <property type="entry name" value="Ald_DH_CS_CYS"/>
</dbReference>
<dbReference type="OMA" id="KTYMGPL"/>
<dbReference type="Pfam" id="PF00171">
    <property type="entry name" value="Aldedh"/>
    <property type="match status" value="1"/>
</dbReference>
<dbReference type="Gene3D" id="3.40.309.10">
    <property type="entry name" value="Aldehyde Dehydrogenase, Chain A, domain 2"/>
    <property type="match status" value="1"/>
</dbReference>
<dbReference type="InterPro" id="IPR016162">
    <property type="entry name" value="Ald_DH_N"/>
</dbReference>
<dbReference type="InterPro" id="IPR015590">
    <property type="entry name" value="Aldehyde_DH_dom"/>
</dbReference>
<dbReference type="InterPro" id="IPR016161">
    <property type="entry name" value="Ald_DH/histidinol_DH"/>
</dbReference>
<evidence type="ECO:0000256" key="4">
    <source>
        <dbReference type="PROSITE-ProRule" id="PRU10007"/>
    </source>
</evidence>
<name>A0AA38GXT5_TAXCH</name>
<evidence type="ECO:0000259" key="6">
    <source>
        <dbReference type="Pfam" id="PF00171"/>
    </source>
</evidence>
<comment type="caution">
    <text evidence="7">The sequence shown here is derived from an EMBL/GenBank/DDBJ whole genome shotgun (WGS) entry which is preliminary data.</text>
</comment>
<dbReference type="Gene3D" id="3.40.605.10">
    <property type="entry name" value="Aldehyde Dehydrogenase, Chain A, domain 1"/>
    <property type="match status" value="1"/>
</dbReference>
<proteinExistence type="inferred from homology"/>
<evidence type="ECO:0000256" key="3">
    <source>
        <dbReference type="ARBA" id="ARBA00023027"/>
    </source>
</evidence>
<dbReference type="GO" id="GO:0019752">
    <property type="term" value="P:carboxylic acid metabolic process"/>
    <property type="evidence" value="ECO:0007669"/>
    <property type="project" value="UniProtKB-ARBA"/>
</dbReference>
<dbReference type="GO" id="GO:0004029">
    <property type="term" value="F:aldehyde dehydrogenase (NAD+) activity"/>
    <property type="evidence" value="ECO:0007669"/>
    <property type="project" value="UniProtKB-ARBA"/>
</dbReference>
<feature type="active site" evidence="4">
    <location>
        <position position="330"/>
    </location>
</feature>
<organism evidence="7 8">
    <name type="scientific">Taxus chinensis</name>
    <name type="common">Chinese yew</name>
    <name type="synonym">Taxus wallichiana var. chinensis</name>
    <dbReference type="NCBI Taxonomy" id="29808"/>
    <lineage>
        <taxon>Eukaryota</taxon>
        <taxon>Viridiplantae</taxon>
        <taxon>Streptophyta</taxon>
        <taxon>Embryophyta</taxon>
        <taxon>Tracheophyta</taxon>
        <taxon>Spermatophyta</taxon>
        <taxon>Pinopsida</taxon>
        <taxon>Pinidae</taxon>
        <taxon>Conifers II</taxon>
        <taxon>Cupressales</taxon>
        <taxon>Taxaceae</taxon>
        <taxon>Taxus</taxon>
    </lineage>
</organism>
<dbReference type="InterPro" id="IPR016163">
    <property type="entry name" value="Ald_DH_C"/>
</dbReference>
<keyword evidence="3" id="KW-0520">NAD</keyword>
<gene>
    <name evidence="7" type="ORF">KI387_000488</name>
</gene>
<dbReference type="FunFam" id="3.40.309.10:FF:000001">
    <property type="entry name" value="Mitochondrial aldehyde dehydrogenase 2"/>
    <property type="match status" value="1"/>
</dbReference>
<reference evidence="7 8" key="1">
    <citation type="journal article" date="2021" name="Nat. Plants">
        <title>The Taxus genome provides insights into paclitaxel biosynthesis.</title>
        <authorList>
            <person name="Xiong X."/>
            <person name="Gou J."/>
            <person name="Liao Q."/>
            <person name="Li Y."/>
            <person name="Zhou Q."/>
            <person name="Bi G."/>
            <person name="Li C."/>
            <person name="Du R."/>
            <person name="Wang X."/>
            <person name="Sun T."/>
            <person name="Guo L."/>
            <person name="Liang H."/>
            <person name="Lu P."/>
            <person name="Wu Y."/>
            <person name="Zhang Z."/>
            <person name="Ro D.K."/>
            <person name="Shang Y."/>
            <person name="Huang S."/>
            <person name="Yan J."/>
        </authorList>
    </citation>
    <scope>NUCLEOTIDE SEQUENCE [LARGE SCALE GENOMIC DNA]</scope>
    <source>
        <strain evidence="7">Ta-2019</strain>
    </source>
</reference>
<protein>
    <recommendedName>
        <fullName evidence="6">Aldehyde dehydrogenase domain-containing protein</fullName>
    </recommendedName>
</protein>
<dbReference type="SUPFAM" id="SSF53720">
    <property type="entry name" value="ALDH-like"/>
    <property type="match status" value="1"/>
</dbReference>
<dbReference type="Proteomes" id="UP000824469">
    <property type="component" value="Unassembled WGS sequence"/>
</dbReference>
<keyword evidence="8" id="KW-1185">Reference proteome</keyword>
<evidence type="ECO:0000313" key="7">
    <source>
        <dbReference type="EMBL" id="KAH9328380.1"/>
    </source>
</evidence>
<feature type="non-terminal residue" evidence="7">
    <location>
        <position position="531"/>
    </location>
</feature>
<dbReference type="PROSITE" id="PS00687">
    <property type="entry name" value="ALDEHYDE_DEHYDR_GLU"/>
    <property type="match status" value="1"/>
</dbReference>
<evidence type="ECO:0000256" key="1">
    <source>
        <dbReference type="ARBA" id="ARBA00009986"/>
    </source>
</evidence>
<feature type="domain" description="Aldehyde dehydrogenase" evidence="6">
    <location>
        <begin position="97"/>
        <end position="530"/>
    </location>
</feature>
<dbReference type="FunFam" id="3.40.605.10:FF:000011">
    <property type="entry name" value="ALD5p Mitochondrial aldehyde dehydrogenase"/>
    <property type="match status" value="1"/>
</dbReference>
<accession>A0AA38GXT5</accession>
<dbReference type="EMBL" id="JAHRHJ020000001">
    <property type="protein sequence ID" value="KAH9328380.1"/>
    <property type="molecule type" value="Genomic_DNA"/>
</dbReference>
<comment type="similarity">
    <text evidence="1 5">Belongs to the aldehyde dehydrogenase family.</text>
</comment>
<keyword evidence="2 5" id="KW-0560">Oxidoreductase</keyword>
<dbReference type="PANTHER" id="PTHR11699">
    <property type="entry name" value="ALDEHYDE DEHYDROGENASE-RELATED"/>
    <property type="match status" value="1"/>
</dbReference>
<evidence type="ECO:0000313" key="8">
    <source>
        <dbReference type="Proteomes" id="UP000824469"/>
    </source>
</evidence>
<dbReference type="InterPro" id="IPR029510">
    <property type="entry name" value="Ald_DH_CS_GLU"/>
</dbReference>